<reference evidence="2 3" key="1">
    <citation type="submission" date="2016-09" db="EMBL/GenBank/DDBJ databases">
        <title>Couchioplanes caeruleus draft genome sequence.</title>
        <authorList>
            <person name="Sheehan J."/>
            <person name="Caffrey P."/>
        </authorList>
    </citation>
    <scope>NUCLEOTIDE SEQUENCE [LARGE SCALE GENOMIC DNA]</scope>
    <source>
        <strain evidence="2 3">DSM 43634</strain>
    </source>
</reference>
<organism evidence="2 3">
    <name type="scientific">Couchioplanes caeruleus subsp. caeruleus</name>
    <dbReference type="NCBI Taxonomy" id="56427"/>
    <lineage>
        <taxon>Bacteria</taxon>
        <taxon>Bacillati</taxon>
        <taxon>Actinomycetota</taxon>
        <taxon>Actinomycetes</taxon>
        <taxon>Micromonosporales</taxon>
        <taxon>Micromonosporaceae</taxon>
        <taxon>Couchioplanes</taxon>
    </lineage>
</organism>
<sequence length="472" mass="51228">MDEQQHLAVLAVAIPEVEHRPQIALLWVRRQLLNALEDACGDAGVDWEAVLLWDKSDSLYLFVPPPATTIQLAGIFVWALERGLKQRNRDLSEAYQVRVRMALTDGICQLDGAAWLGDPVTDARRLLHAERLRDERLVTPRPPLAFIVTDEIYRKAIIGSRLSDEESFYPVTVARPDGRAEQAWVQAPAYVQRPRTDPEDAPADRFTPARNGGPGRHGVELTALPVARRPLEVRVAAPPQAAISPFDTVADGWSTEHFAVRYASVCGTTRRDAGASRLDGIAAMRHAASGATVFALTDGAPARLHAWQEASAVSRAVVDAIMSDLDAEADQIDWQRAVRQSAWPLVAGMVRPTASGLMAWLVQVGDCAVWLRRGGVYRRVPELAPDQTFALVVTGPPDTPHLTPRVTSLSNADVLLVGSSGVRDAVGGDPHRLDGLLTAPQAPLDFAYGLKLGAGSFGDDRTLFALWVASAD</sequence>
<evidence type="ECO:0000256" key="1">
    <source>
        <dbReference type="SAM" id="MobiDB-lite"/>
    </source>
</evidence>
<dbReference type="RefSeq" id="WP_071809520.1">
    <property type="nucleotide sequence ID" value="NZ_MEIA01000533.1"/>
</dbReference>
<comment type="caution">
    <text evidence="2">The sequence shown here is derived from an EMBL/GenBank/DDBJ whole genome shotgun (WGS) entry which is preliminary data.</text>
</comment>
<evidence type="ECO:0008006" key="4">
    <source>
        <dbReference type="Google" id="ProtNLM"/>
    </source>
</evidence>
<evidence type="ECO:0000313" key="3">
    <source>
        <dbReference type="Proteomes" id="UP000182486"/>
    </source>
</evidence>
<proteinExistence type="predicted"/>
<accession>A0A1K0FYB9</accession>
<dbReference type="AlphaFoldDB" id="A0A1K0FYB9"/>
<evidence type="ECO:0000313" key="2">
    <source>
        <dbReference type="EMBL" id="OJF10066.1"/>
    </source>
</evidence>
<name>A0A1K0FYB9_9ACTN</name>
<keyword evidence="3" id="KW-1185">Reference proteome</keyword>
<feature type="region of interest" description="Disordered" evidence="1">
    <location>
        <begin position="194"/>
        <end position="217"/>
    </location>
</feature>
<gene>
    <name evidence="2" type="ORF">BG844_34035</name>
</gene>
<dbReference type="EMBL" id="MEIA01000533">
    <property type="protein sequence ID" value="OJF10066.1"/>
    <property type="molecule type" value="Genomic_DNA"/>
</dbReference>
<protein>
    <recommendedName>
        <fullName evidence="4">Serine/threonine protein phosphatase PrpC</fullName>
    </recommendedName>
</protein>
<dbReference type="Proteomes" id="UP000182486">
    <property type="component" value="Unassembled WGS sequence"/>
</dbReference>